<comment type="caution">
    <text evidence="2">The sequence shown here is derived from an EMBL/GenBank/DDBJ whole genome shotgun (WGS) entry which is preliminary data.</text>
</comment>
<accession>A0A9P9EB89</accession>
<organism evidence="2 3">
    <name type="scientific">Dactylonectria macrodidyma</name>
    <dbReference type="NCBI Taxonomy" id="307937"/>
    <lineage>
        <taxon>Eukaryota</taxon>
        <taxon>Fungi</taxon>
        <taxon>Dikarya</taxon>
        <taxon>Ascomycota</taxon>
        <taxon>Pezizomycotina</taxon>
        <taxon>Sordariomycetes</taxon>
        <taxon>Hypocreomycetidae</taxon>
        <taxon>Hypocreales</taxon>
        <taxon>Nectriaceae</taxon>
        <taxon>Dactylonectria</taxon>
    </lineage>
</organism>
<gene>
    <name evidence="2" type="ORF">EDB81DRAFT_802898</name>
</gene>
<keyword evidence="3" id="KW-1185">Reference proteome</keyword>
<evidence type="ECO:0000313" key="3">
    <source>
        <dbReference type="Proteomes" id="UP000738349"/>
    </source>
</evidence>
<protein>
    <submittedName>
        <fullName evidence="2">Uncharacterized protein</fullName>
    </submittedName>
</protein>
<proteinExistence type="predicted"/>
<reference evidence="2" key="1">
    <citation type="journal article" date="2021" name="Nat. Commun.">
        <title>Genetic determinants of endophytism in the Arabidopsis root mycobiome.</title>
        <authorList>
            <person name="Mesny F."/>
            <person name="Miyauchi S."/>
            <person name="Thiergart T."/>
            <person name="Pickel B."/>
            <person name="Atanasova L."/>
            <person name="Karlsson M."/>
            <person name="Huettel B."/>
            <person name="Barry K.W."/>
            <person name="Haridas S."/>
            <person name="Chen C."/>
            <person name="Bauer D."/>
            <person name="Andreopoulos W."/>
            <person name="Pangilinan J."/>
            <person name="LaButti K."/>
            <person name="Riley R."/>
            <person name="Lipzen A."/>
            <person name="Clum A."/>
            <person name="Drula E."/>
            <person name="Henrissat B."/>
            <person name="Kohler A."/>
            <person name="Grigoriev I.V."/>
            <person name="Martin F.M."/>
            <person name="Hacquard S."/>
        </authorList>
    </citation>
    <scope>NUCLEOTIDE SEQUENCE</scope>
    <source>
        <strain evidence="2">MPI-CAGE-AT-0147</strain>
    </source>
</reference>
<evidence type="ECO:0000313" key="2">
    <source>
        <dbReference type="EMBL" id="KAH7134001.1"/>
    </source>
</evidence>
<sequence>MRKLRSISCTLCLVCFDEEGIWDAGIARAYNDAYELAIENGDEPRAYDVRRLIEGEDSPVAIKLRQHAEKLSAQEPRGTSETELEN</sequence>
<feature type="compositionally biased region" description="Polar residues" evidence="1">
    <location>
        <begin position="77"/>
        <end position="86"/>
    </location>
</feature>
<dbReference type="OrthoDB" id="265717at2759"/>
<name>A0A9P9EB89_9HYPO</name>
<feature type="region of interest" description="Disordered" evidence="1">
    <location>
        <begin position="66"/>
        <end position="86"/>
    </location>
</feature>
<evidence type="ECO:0000256" key="1">
    <source>
        <dbReference type="SAM" id="MobiDB-lite"/>
    </source>
</evidence>
<dbReference type="AlphaFoldDB" id="A0A9P9EB89"/>
<dbReference type="EMBL" id="JAGMUV010000014">
    <property type="protein sequence ID" value="KAH7134001.1"/>
    <property type="molecule type" value="Genomic_DNA"/>
</dbReference>
<dbReference type="Proteomes" id="UP000738349">
    <property type="component" value="Unassembled WGS sequence"/>
</dbReference>